<dbReference type="PANTHER" id="PTHR30469">
    <property type="entry name" value="MULTIDRUG RESISTANCE PROTEIN MDTA"/>
    <property type="match status" value="1"/>
</dbReference>
<evidence type="ECO:0000259" key="3">
    <source>
        <dbReference type="Pfam" id="PF25954"/>
    </source>
</evidence>
<dbReference type="RefSeq" id="WP_379510209.1">
    <property type="nucleotide sequence ID" value="NZ_JBHRTQ010000009.1"/>
</dbReference>
<feature type="domain" description="YknX-like C-terminal permuted SH3-like" evidence="4">
    <location>
        <begin position="270"/>
        <end position="330"/>
    </location>
</feature>
<sequence length="338" mass="35673">MKLSRTGLLIGVVVLAGLGGAAWWRTGAIAVTLVHPHYGAATELVYGTGFVEAQQPVSVQARITAPVARVLVEEGQRVTRGQPLFLLADDEQRALLAQAAAQRRAAEQTEYRTVTLFRQGWVTRAARDQAVANADVARAAQATAGARQDQLVVRAEIDGVVTRRDVEPGELATPTRVLALLGDPARVRINATIDERDIARVAPGQQALMSTDAMPGRAIPARVAEITPGGDPAQRAFRVRLLPASAANLPLGLSLEVNIVTRRKDRALLVPASAVSAGAVWVVRDGRAHRQEVRTGIAGGEAVEVLAGLSATDSLVDKPPEGLAEGRKVKGQAARGAR</sequence>
<evidence type="ECO:0000256" key="2">
    <source>
        <dbReference type="SAM" id="MobiDB-lite"/>
    </source>
</evidence>
<feature type="compositionally biased region" description="Basic and acidic residues" evidence="2">
    <location>
        <begin position="317"/>
        <end position="328"/>
    </location>
</feature>
<feature type="region of interest" description="Disordered" evidence="2">
    <location>
        <begin position="317"/>
        <end position="338"/>
    </location>
</feature>
<gene>
    <name evidence="5" type="ORF">ACFOD9_11255</name>
</gene>
<reference evidence="6" key="1">
    <citation type="journal article" date="2019" name="Int. J. Syst. Evol. Microbiol.">
        <title>The Global Catalogue of Microorganisms (GCM) 10K type strain sequencing project: providing services to taxonomists for standard genome sequencing and annotation.</title>
        <authorList>
            <consortium name="The Broad Institute Genomics Platform"/>
            <consortium name="The Broad Institute Genome Sequencing Center for Infectious Disease"/>
            <person name="Wu L."/>
            <person name="Ma J."/>
        </authorList>
    </citation>
    <scope>NUCLEOTIDE SEQUENCE [LARGE SCALE GENOMIC DNA]</scope>
    <source>
        <strain evidence="6">KCTC 42984</strain>
    </source>
</reference>
<feature type="domain" description="CusB-like beta-barrel" evidence="3">
    <location>
        <begin position="189"/>
        <end position="259"/>
    </location>
</feature>
<dbReference type="Gene3D" id="2.40.30.170">
    <property type="match status" value="1"/>
</dbReference>
<accession>A0ABV7IQ87</accession>
<dbReference type="EMBL" id="JBHRTQ010000009">
    <property type="protein sequence ID" value="MFC3174828.1"/>
    <property type="molecule type" value="Genomic_DNA"/>
</dbReference>
<dbReference type="SUPFAM" id="SSF111369">
    <property type="entry name" value="HlyD-like secretion proteins"/>
    <property type="match status" value="1"/>
</dbReference>
<comment type="caution">
    <text evidence="5">The sequence shown here is derived from an EMBL/GenBank/DDBJ whole genome shotgun (WGS) entry which is preliminary data.</text>
</comment>
<dbReference type="InterPro" id="IPR006143">
    <property type="entry name" value="RND_pump_MFP"/>
</dbReference>
<dbReference type="Gene3D" id="2.40.50.100">
    <property type="match status" value="1"/>
</dbReference>
<keyword evidence="6" id="KW-1185">Reference proteome</keyword>
<dbReference type="Gene3D" id="2.40.420.20">
    <property type="match status" value="1"/>
</dbReference>
<dbReference type="Pfam" id="PF25954">
    <property type="entry name" value="Beta-barrel_RND_2"/>
    <property type="match status" value="1"/>
</dbReference>
<dbReference type="NCBIfam" id="TIGR01730">
    <property type="entry name" value="RND_mfp"/>
    <property type="match status" value="1"/>
</dbReference>
<name>A0ABV7IQ87_9SPHN</name>
<evidence type="ECO:0000313" key="6">
    <source>
        <dbReference type="Proteomes" id="UP001595604"/>
    </source>
</evidence>
<dbReference type="InterPro" id="IPR058792">
    <property type="entry name" value="Beta-barrel_RND_2"/>
</dbReference>
<protein>
    <submittedName>
        <fullName evidence="5">Efflux RND transporter periplasmic adaptor subunit</fullName>
    </submittedName>
</protein>
<evidence type="ECO:0000259" key="4">
    <source>
        <dbReference type="Pfam" id="PF25989"/>
    </source>
</evidence>
<evidence type="ECO:0000256" key="1">
    <source>
        <dbReference type="ARBA" id="ARBA00009477"/>
    </source>
</evidence>
<dbReference type="Gene3D" id="1.10.287.470">
    <property type="entry name" value="Helix hairpin bin"/>
    <property type="match status" value="1"/>
</dbReference>
<proteinExistence type="inferred from homology"/>
<organism evidence="5 6">
    <name type="scientific">Novosphingobium bradum</name>
    <dbReference type="NCBI Taxonomy" id="1737444"/>
    <lineage>
        <taxon>Bacteria</taxon>
        <taxon>Pseudomonadati</taxon>
        <taxon>Pseudomonadota</taxon>
        <taxon>Alphaproteobacteria</taxon>
        <taxon>Sphingomonadales</taxon>
        <taxon>Sphingomonadaceae</taxon>
        <taxon>Novosphingobium</taxon>
    </lineage>
</organism>
<comment type="similarity">
    <text evidence="1">Belongs to the membrane fusion protein (MFP) (TC 8.A.1) family.</text>
</comment>
<dbReference type="InterPro" id="IPR058637">
    <property type="entry name" value="YknX-like_C"/>
</dbReference>
<dbReference type="Proteomes" id="UP001595604">
    <property type="component" value="Unassembled WGS sequence"/>
</dbReference>
<dbReference type="Pfam" id="PF25989">
    <property type="entry name" value="YknX_C"/>
    <property type="match status" value="1"/>
</dbReference>
<evidence type="ECO:0000313" key="5">
    <source>
        <dbReference type="EMBL" id="MFC3174828.1"/>
    </source>
</evidence>
<dbReference type="PANTHER" id="PTHR30469:SF38">
    <property type="entry name" value="HLYD FAMILY SECRETION PROTEIN"/>
    <property type="match status" value="1"/>
</dbReference>